<dbReference type="InterPro" id="IPR051058">
    <property type="entry name" value="GDSL_Est/Lipase"/>
</dbReference>
<evidence type="ECO:0000313" key="3">
    <source>
        <dbReference type="Proteomes" id="UP000298138"/>
    </source>
</evidence>
<name>A0A4S2MU98_9PEZI</name>
<evidence type="ECO:0000256" key="1">
    <source>
        <dbReference type="ARBA" id="ARBA00022801"/>
    </source>
</evidence>
<dbReference type="Gene3D" id="3.40.50.1110">
    <property type="entry name" value="SGNH hydrolase"/>
    <property type="match status" value="1"/>
</dbReference>
<keyword evidence="3" id="KW-1185">Reference proteome</keyword>
<organism evidence="2 3">
    <name type="scientific">Ascodesmis nigricans</name>
    <dbReference type="NCBI Taxonomy" id="341454"/>
    <lineage>
        <taxon>Eukaryota</taxon>
        <taxon>Fungi</taxon>
        <taxon>Dikarya</taxon>
        <taxon>Ascomycota</taxon>
        <taxon>Pezizomycotina</taxon>
        <taxon>Pezizomycetes</taxon>
        <taxon>Pezizales</taxon>
        <taxon>Ascodesmidaceae</taxon>
        <taxon>Ascodesmis</taxon>
    </lineage>
</organism>
<reference evidence="2 3" key="1">
    <citation type="submission" date="2019-04" db="EMBL/GenBank/DDBJ databases">
        <title>Comparative genomics and transcriptomics to analyze fruiting body development in filamentous ascomycetes.</title>
        <authorList>
            <consortium name="DOE Joint Genome Institute"/>
            <person name="Lutkenhaus R."/>
            <person name="Traeger S."/>
            <person name="Breuer J."/>
            <person name="Kuo A."/>
            <person name="Lipzen A."/>
            <person name="Pangilinan J."/>
            <person name="Dilworth D."/>
            <person name="Sandor L."/>
            <person name="Poggeler S."/>
            <person name="Barry K."/>
            <person name="Grigoriev I.V."/>
            <person name="Nowrousian M."/>
        </authorList>
    </citation>
    <scope>NUCLEOTIDE SEQUENCE [LARGE SCALE GENOMIC DNA]</scope>
    <source>
        <strain evidence="2 3">CBS 389.68</strain>
    </source>
</reference>
<sequence>MGIVFLITLQGSLSHHPAKAPGRSHPTLTFSPPPSWDDLKYLFIFGDSYTDTGFRLSNGLPSLHSNPMGNPAFPGVTSSSYTNWVGYLTTEFNRSAVLTYDFAVGGATVNDNPVIYLPPNAGVWQNTIRTQIEDEFLPAVSRGIIPKGGVEDGFDDGVGGWTSDNSLFVIWIGINDVNRSYWDKRGKDMVNLHEKILEDYMELVGKLHKAGARRFIFIDVPPVDRSPGTVFAGPERVIREGGALRSFNNRLSRTIPKNTVFFKSSDIFNDMMDHPDEYGLKNVERWCRGYLGRMVPSEDYEDESCGGVKFKEFFWVDGLHPTSTPHKEVAKKLAEFLDGQPTQE</sequence>
<dbReference type="InterPro" id="IPR036514">
    <property type="entry name" value="SGNH_hydro_sf"/>
</dbReference>
<evidence type="ECO:0008006" key="4">
    <source>
        <dbReference type="Google" id="ProtNLM"/>
    </source>
</evidence>
<dbReference type="GO" id="GO:0016788">
    <property type="term" value="F:hydrolase activity, acting on ester bonds"/>
    <property type="evidence" value="ECO:0007669"/>
    <property type="project" value="InterPro"/>
</dbReference>
<dbReference type="STRING" id="341454.A0A4S2MU98"/>
<dbReference type="Pfam" id="PF00657">
    <property type="entry name" value="Lipase_GDSL"/>
    <property type="match status" value="1"/>
</dbReference>
<protein>
    <recommendedName>
        <fullName evidence="4">Carbohydrate esterase family 16 protein</fullName>
    </recommendedName>
</protein>
<dbReference type="CDD" id="cd01846">
    <property type="entry name" value="fatty_acyltransferase_like"/>
    <property type="match status" value="1"/>
</dbReference>
<dbReference type="Proteomes" id="UP000298138">
    <property type="component" value="Unassembled WGS sequence"/>
</dbReference>
<proteinExistence type="predicted"/>
<dbReference type="PANTHER" id="PTHR45648:SF22">
    <property type="entry name" value="GDSL LIPASE_ACYLHYDROLASE FAMILY PROTEIN (AFU_ORTHOLOGUE AFUA_4G14700)"/>
    <property type="match status" value="1"/>
</dbReference>
<dbReference type="SUPFAM" id="SSF52266">
    <property type="entry name" value="SGNH hydrolase"/>
    <property type="match status" value="1"/>
</dbReference>
<dbReference type="AlphaFoldDB" id="A0A4S2MU98"/>
<evidence type="ECO:0000313" key="2">
    <source>
        <dbReference type="EMBL" id="TGZ80118.1"/>
    </source>
</evidence>
<dbReference type="EMBL" id="ML220126">
    <property type="protein sequence ID" value="TGZ80118.1"/>
    <property type="molecule type" value="Genomic_DNA"/>
</dbReference>
<gene>
    <name evidence="2" type="ORF">EX30DRAFT_307904</name>
</gene>
<accession>A0A4S2MU98</accession>
<keyword evidence="1" id="KW-0378">Hydrolase</keyword>
<dbReference type="PANTHER" id="PTHR45648">
    <property type="entry name" value="GDSL LIPASE/ACYLHYDROLASE FAMILY PROTEIN (AFU_ORTHOLOGUE AFUA_4G14700)"/>
    <property type="match status" value="1"/>
</dbReference>
<dbReference type="OrthoDB" id="1600564at2759"/>
<dbReference type="InterPro" id="IPR001087">
    <property type="entry name" value="GDSL"/>
</dbReference>
<dbReference type="InParanoid" id="A0A4S2MU98"/>